<sequence length="72" mass="8256">MTQNDKEQLVEKIKQKYGYSEAYITKEIPIDLNYNRLVEANVKSPSGDTLKCWFGVDTKGDPKSVNCIEKKD</sequence>
<gene>
    <name evidence="1" type="ORF">LCGC14_0779810</name>
</gene>
<comment type="caution">
    <text evidence="1">The sequence shown here is derived from an EMBL/GenBank/DDBJ whole genome shotgun (WGS) entry which is preliminary data.</text>
</comment>
<accession>A0A0F9T2Z8</accession>
<dbReference type="EMBL" id="LAZR01002009">
    <property type="protein sequence ID" value="KKN35813.1"/>
    <property type="molecule type" value="Genomic_DNA"/>
</dbReference>
<dbReference type="AlphaFoldDB" id="A0A0F9T2Z8"/>
<organism evidence="1">
    <name type="scientific">marine sediment metagenome</name>
    <dbReference type="NCBI Taxonomy" id="412755"/>
    <lineage>
        <taxon>unclassified sequences</taxon>
        <taxon>metagenomes</taxon>
        <taxon>ecological metagenomes</taxon>
    </lineage>
</organism>
<name>A0A0F9T2Z8_9ZZZZ</name>
<evidence type="ECO:0000313" key="1">
    <source>
        <dbReference type="EMBL" id="KKN35813.1"/>
    </source>
</evidence>
<proteinExistence type="predicted"/>
<protein>
    <submittedName>
        <fullName evidence="1">Uncharacterized protein</fullName>
    </submittedName>
</protein>
<reference evidence="1" key="1">
    <citation type="journal article" date="2015" name="Nature">
        <title>Complex archaea that bridge the gap between prokaryotes and eukaryotes.</title>
        <authorList>
            <person name="Spang A."/>
            <person name="Saw J.H."/>
            <person name="Jorgensen S.L."/>
            <person name="Zaremba-Niedzwiedzka K."/>
            <person name="Martijn J."/>
            <person name="Lind A.E."/>
            <person name="van Eijk R."/>
            <person name="Schleper C."/>
            <person name="Guy L."/>
            <person name="Ettema T.J."/>
        </authorList>
    </citation>
    <scope>NUCLEOTIDE SEQUENCE</scope>
</reference>